<evidence type="ECO:0000256" key="6">
    <source>
        <dbReference type="PIRNR" id="PIRNR003101"/>
    </source>
</evidence>
<evidence type="ECO:0000313" key="9">
    <source>
        <dbReference type="Proteomes" id="UP000177062"/>
    </source>
</evidence>
<comment type="subcellular location">
    <subcellularLocation>
        <location evidence="5">Cell membrane</location>
        <topology evidence="5">Peripheral membrane protein</topology>
        <orientation evidence="5">Cytoplasmic side</orientation>
    </subcellularLocation>
    <text evidence="5">Localizes to the Z ring in an FtsZ-dependent manner. Targeted to the membrane through a conserved C-terminal amphipathic helix.</text>
</comment>
<evidence type="ECO:0000259" key="7">
    <source>
        <dbReference type="SMART" id="SM00842"/>
    </source>
</evidence>
<dbReference type="GO" id="GO:0032153">
    <property type="term" value="C:cell division site"/>
    <property type="evidence" value="ECO:0007669"/>
    <property type="project" value="UniProtKB-UniRule"/>
</dbReference>
<dbReference type="Gene3D" id="3.30.420.40">
    <property type="match status" value="2"/>
</dbReference>
<sequence length="410" mass="43465">MAQTHILGLDVGSHTVKAVLVEPAGSGKLHLLKSFTKPSRGLRRGVVVDMDNVVGVVNGVFDEVAEFSKSALKNVFLSVGGADVSVRGSRGSAAVSRANSEIHDDDIERAVEASVAIKPRSNRINLHIINQEFVVDGVGNIQDPRGMVGARLEVVNLIVDAFEPSVKNLQKCVKLAGGEVVGLVFAPLASAASVLSDNQKELGVVLIDMGAGTTGIAVYEENKLLHTKVFKIGANNITNDLALALRVPVEVADRVKLSYGYAVAKEVPSRDSIDLKKIEPDIKGSPSKKFVAEVIEARLSEICDCIDNELKLIGKDKGLPGGAVVVGGGAKLPGVAELIQSELKLATQIGVANPDLFSAKEMTVKEVISSPEYTCTLGLPLYSEHLKSKTRPSSGSAIGFIRRLTHKFLP</sequence>
<dbReference type="SMART" id="SM00842">
    <property type="entry name" value="FtsA"/>
    <property type="match status" value="1"/>
</dbReference>
<dbReference type="InterPro" id="IPR020823">
    <property type="entry name" value="Cell_div_FtsA"/>
</dbReference>
<evidence type="ECO:0000256" key="3">
    <source>
        <dbReference type="ARBA" id="ARBA00023136"/>
    </source>
</evidence>
<dbReference type="EMBL" id="MHIT01000016">
    <property type="protein sequence ID" value="OGY56840.1"/>
    <property type="molecule type" value="Genomic_DNA"/>
</dbReference>
<keyword evidence="3 5" id="KW-0472">Membrane</keyword>
<evidence type="ECO:0000256" key="2">
    <source>
        <dbReference type="ARBA" id="ARBA00022618"/>
    </source>
</evidence>
<name>A0A1G1YYX7_9BACT</name>
<organism evidence="8 9">
    <name type="scientific">Candidatus Colwellbacteria bacterium RBG_13_48_8</name>
    <dbReference type="NCBI Taxonomy" id="1797685"/>
    <lineage>
        <taxon>Bacteria</taxon>
        <taxon>Candidatus Colwelliibacteriota</taxon>
    </lineage>
</organism>
<accession>A0A1G1YYX7</accession>
<dbReference type="Gene3D" id="3.30.1490.110">
    <property type="match status" value="1"/>
</dbReference>
<dbReference type="SUPFAM" id="SSF53067">
    <property type="entry name" value="Actin-like ATPase domain"/>
    <property type="match status" value="2"/>
</dbReference>
<comment type="subunit">
    <text evidence="5">Self-interacts. Interacts with FtsZ.</text>
</comment>
<evidence type="ECO:0000256" key="1">
    <source>
        <dbReference type="ARBA" id="ARBA00022475"/>
    </source>
</evidence>
<protein>
    <recommendedName>
        <fullName evidence="5 6">Cell division protein FtsA</fullName>
    </recommendedName>
</protein>
<keyword evidence="2 5" id="KW-0132">Cell division</keyword>
<gene>
    <name evidence="5" type="primary">ftsA</name>
    <name evidence="8" type="ORF">A2Y84_01725</name>
</gene>
<dbReference type="InterPro" id="IPR043129">
    <property type="entry name" value="ATPase_NBD"/>
</dbReference>
<keyword evidence="1 5" id="KW-1003">Cell membrane</keyword>
<dbReference type="GO" id="GO:0043093">
    <property type="term" value="P:FtsZ-dependent cytokinesis"/>
    <property type="evidence" value="ECO:0007669"/>
    <property type="project" value="UniProtKB-UniRule"/>
</dbReference>
<dbReference type="AlphaFoldDB" id="A0A1G1YYX7"/>
<comment type="function">
    <text evidence="5 6">Cell division protein that is involved in the assembly of the Z ring. May serve as a membrane anchor for the Z ring.</text>
</comment>
<dbReference type="PANTHER" id="PTHR32432:SF4">
    <property type="entry name" value="CELL DIVISION PROTEIN FTSA"/>
    <property type="match status" value="1"/>
</dbReference>
<evidence type="ECO:0000256" key="4">
    <source>
        <dbReference type="ARBA" id="ARBA00023306"/>
    </source>
</evidence>
<dbReference type="CDD" id="cd24048">
    <property type="entry name" value="ASKHA_NBD_FtsA"/>
    <property type="match status" value="1"/>
</dbReference>
<evidence type="ECO:0000256" key="5">
    <source>
        <dbReference type="HAMAP-Rule" id="MF_02033"/>
    </source>
</evidence>
<dbReference type="GO" id="GO:0009898">
    <property type="term" value="C:cytoplasmic side of plasma membrane"/>
    <property type="evidence" value="ECO:0007669"/>
    <property type="project" value="UniProtKB-UniRule"/>
</dbReference>
<keyword evidence="4 5" id="KW-0131">Cell cycle</keyword>
<evidence type="ECO:0000313" key="8">
    <source>
        <dbReference type="EMBL" id="OGY56840.1"/>
    </source>
</evidence>
<dbReference type="PIRSF" id="PIRSF003101">
    <property type="entry name" value="FtsA"/>
    <property type="match status" value="1"/>
</dbReference>
<reference evidence="8 9" key="1">
    <citation type="journal article" date="2016" name="Nat. Commun.">
        <title>Thousands of microbial genomes shed light on interconnected biogeochemical processes in an aquifer system.</title>
        <authorList>
            <person name="Anantharaman K."/>
            <person name="Brown C.T."/>
            <person name="Hug L.A."/>
            <person name="Sharon I."/>
            <person name="Castelle C.J."/>
            <person name="Probst A.J."/>
            <person name="Thomas B.C."/>
            <person name="Singh A."/>
            <person name="Wilkins M.J."/>
            <person name="Karaoz U."/>
            <person name="Brodie E.L."/>
            <person name="Williams K.H."/>
            <person name="Hubbard S.S."/>
            <person name="Banfield J.F."/>
        </authorList>
    </citation>
    <scope>NUCLEOTIDE SEQUENCE [LARGE SCALE GENOMIC DNA]</scope>
</reference>
<feature type="domain" description="SHS2" evidence="7">
    <location>
        <begin position="6"/>
        <end position="194"/>
    </location>
</feature>
<proteinExistence type="inferred from homology"/>
<dbReference type="Pfam" id="PF14450">
    <property type="entry name" value="FtsA"/>
    <property type="match status" value="1"/>
</dbReference>
<dbReference type="HAMAP" id="MF_02033">
    <property type="entry name" value="FtsA"/>
    <property type="match status" value="1"/>
</dbReference>
<dbReference type="Proteomes" id="UP000177062">
    <property type="component" value="Unassembled WGS sequence"/>
</dbReference>
<dbReference type="InterPro" id="IPR050696">
    <property type="entry name" value="FtsA/MreB"/>
</dbReference>
<dbReference type="Pfam" id="PF02491">
    <property type="entry name" value="SHS2_FTSA"/>
    <property type="match status" value="1"/>
</dbReference>
<comment type="similarity">
    <text evidence="5 6">Belongs to the FtsA/MreB family.</text>
</comment>
<dbReference type="PANTHER" id="PTHR32432">
    <property type="entry name" value="CELL DIVISION PROTEIN FTSA-RELATED"/>
    <property type="match status" value="1"/>
</dbReference>
<dbReference type="InterPro" id="IPR003494">
    <property type="entry name" value="SHS2_FtsA"/>
</dbReference>
<comment type="caution">
    <text evidence="8">The sequence shown here is derived from an EMBL/GenBank/DDBJ whole genome shotgun (WGS) entry which is preliminary data.</text>
</comment>
<dbReference type="NCBIfam" id="TIGR01174">
    <property type="entry name" value="ftsA"/>
    <property type="match status" value="1"/>
</dbReference>